<keyword evidence="1" id="KW-0175">Coiled coil</keyword>
<evidence type="ECO:0000256" key="1">
    <source>
        <dbReference type="SAM" id="Coils"/>
    </source>
</evidence>
<dbReference type="OMA" id="HPIINGH"/>
<feature type="coiled-coil region" evidence="1">
    <location>
        <begin position="149"/>
        <end position="180"/>
    </location>
</feature>
<feature type="compositionally biased region" description="Basic and acidic residues" evidence="2">
    <location>
        <begin position="1"/>
        <end position="10"/>
    </location>
</feature>
<dbReference type="HOGENOM" id="CLU_1380850_0_0_1"/>
<feature type="region of interest" description="Disordered" evidence="2">
    <location>
        <begin position="1"/>
        <end position="61"/>
    </location>
</feature>
<dbReference type="Proteomes" id="UP000008144">
    <property type="component" value="Chromosome 2"/>
</dbReference>
<dbReference type="Ensembl" id="ENSCINT00000010100.3">
    <property type="protein sequence ID" value="ENSCINP00000010100.3"/>
    <property type="gene ID" value="ENSCING00000004891.3"/>
</dbReference>
<reference evidence="3" key="2">
    <citation type="journal article" date="2008" name="Genome Biol.">
        <title>Improved genome assembly and evidence-based global gene model set for the chordate Ciona intestinalis: new insight into intron and operon populations.</title>
        <authorList>
            <person name="Satou Y."/>
            <person name="Mineta K."/>
            <person name="Ogasawara M."/>
            <person name="Sasakura Y."/>
            <person name="Shoguchi E."/>
            <person name="Ueno K."/>
            <person name="Yamada L."/>
            <person name="Matsumoto J."/>
            <person name="Wasserscheid J."/>
            <person name="Dewar K."/>
            <person name="Wiley G.B."/>
            <person name="Macmil S.L."/>
            <person name="Roe B.A."/>
            <person name="Zeller R.W."/>
            <person name="Hastings K.E."/>
            <person name="Lemaire P."/>
            <person name="Lindquist E."/>
            <person name="Endo T."/>
            <person name="Hotta K."/>
            <person name="Inaba K."/>
        </authorList>
    </citation>
    <scope>NUCLEOTIDE SEQUENCE [LARGE SCALE GENOMIC DNA]</scope>
    <source>
        <strain evidence="3">wild type</strain>
    </source>
</reference>
<dbReference type="AlphaFoldDB" id="L7N0S1"/>
<feature type="compositionally biased region" description="Basic and acidic residues" evidence="2">
    <location>
        <begin position="25"/>
        <end position="35"/>
    </location>
</feature>
<evidence type="ECO:0000313" key="4">
    <source>
        <dbReference type="Proteomes" id="UP000008144"/>
    </source>
</evidence>
<reference evidence="4" key="1">
    <citation type="journal article" date="2002" name="Science">
        <title>The draft genome of Ciona intestinalis: insights into chordate and vertebrate origins.</title>
        <authorList>
            <person name="Dehal P."/>
            <person name="Satou Y."/>
            <person name="Campbell R.K."/>
            <person name="Chapman J."/>
            <person name="Degnan B."/>
            <person name="De Tomaso A."/>
            <person name="Davidson B."/>
            <person name="Di Gregorio A."/>
            <person name="Gelpke M."/>
            <person name="Goodstein D.M."/>
            <person name="Harafuji N."/>
            <person name="Hastings K.E."/>
            <person name="Ho I."/>
            <person name="Hotta K."/>
            <person name="Huang W."/>
            <person name="Kawashima T."/>
            <person name="Lemaire P."/>
            <person name="Martinez D."/>
            <person name="Meinertzhagen I.A."/>
            <person name="Necula S."/>
            <person name="Nonaka M."/>
            <person name="Putnam N."/>
            <person name="Rash S."/>
            <person name="Saiga H."/>
            <person name="Satake M."/>
            <person name="Terry A."/>
            <person name="Yamada L."/>
            <person name="Wang H.G."/>
            <person name="Awazu S."/>
            <person name="Azumi K."/>
            <person name="Boore J."/>
            <person name="Branno M."/>
            <person name="Chin-Bow S."/>
            <person name="DeSantis R."/>
            <person name="Doyle S."/>
            <person name="Francino P."/>
            <person name="Keys D.N."/>
            <person name="Haga S."/>
            <person name="Hayashi H."/>
            <person name="Hino K."/>
            <person name="Imai K.S."/>
            <person name="Inaba K."/>
            <person name="Kano S."/>
            <person name="Kobayashi K."/>
            <person name="Kobayashi M."/>
            <person name="Lee B.I."/>
            <person name="Makabe K.W."/>
            <person name="Manohar C."/>
            <person name="Matassi G."/>
            <person name="Medina M."/>
            <person name="Mochizuki Y."/>
            <person name="Mount S."/>
            <person name="Morishita T."/>
            <person name="Miura S."/>
            <person name="Nakayama A."/>
            <person name="Nishizaka S."/>
            <person name="Nomoto H."/>
            <person name="Ohta F."/>
            <person name="Oishi K."/>
            <person name="Rigoutsos I."/>
            <person name="Sano M."/>
            <person name="Sasaki A."/>
            <person name="Sasakura Y."/>
            <person name="Shoguchi E."/>
            <person name="Shin-i T."/>
            <person name="Spagnuolo A."/>
            <person name="Stainier D."/>
            <person name="Suzuki M.M."/>
            <person name="Tassy O."/>
            <person name="Takatori N."/>
            <person name="Tokuoka M."/>
            <person name="Yagi K."/>
            <person name="Yoshizaki F."/>
            <person name="Wada S."/>
            <person name="Zhang C."/>
            <person name="Hyatt P.D."/>
            <person name="Larimer F."/>
            <person name="Detter C."/>
            <person name="Doggett N."/>
            <person name="Glavina T."/>
            <person name="Hawkins T."/>
            <person name="Richardson P."/>
            <person name="Lucas S."/>
            <person name="Kohara Y."/>
            <person name="Levine M."/>
            <person name="Satoh N."/>
            <person name="Rokhsar D.S."/>
        </authorList>
    </citation>
    <scope>NUCLEOTIDE SEQUENCE [LARGE SCALE GENOMIC DNA]</scope>
</reference>
<evidence type="ECO:0000313" key="3">
    <source>
        <dbReference type="Ensembl" id="ENSCINP00000010100.3"/>
    </source>
</evidence>
<sequence length="198" mass="23061">MEFKYGRTLRENSFSPKHRPQPSPMKKDIFRRDLGLDDDDALPDMSSSSDEDSDGTQPSEIEFNIIQKELTTCTQQRDALRDKTEELQKTVQHLKSRLQKEEISKRSRMKMMQRTQADVLKDKQKLIEDLQDILEENGDSSSMKLVTNIEQLHKEKANLHAELMKAFDEYDTKMNEMEEKLRNAPHPIINGHNGDISQ</sequence>
<dbReference type="GeneTree" id="ENSGT00660000096441"/>
<dbReference type="STRING" id="7719.ENSCINP00000010100"/>
<feature type="region of interest" description="Disordered" evidence="2">
    <location>
        <begin position="98"/>
        <end position="117"/>
    </location>
</feature>
<evidence type="ECO:0000256" key="2">
    <source>
        <dbReference type="SAM" id="MobiDB-lite"/>
    </source>
</evidence>
<organism evidence="3 4">
    <name type="scientific">Ciona intestinalis</name>
    <name type="common">Transparent sea squirt</name>
    <name type="synonym">Ascidia intestinalis</name>
    <dbReference type="NCBI Taxonomy" id="7719"/>
    <lineage>
        <taxon>Eukaryota</taxon>
        <taxon>Metazoa</taxon>
        <taxon>Chordata</taxon>
        <taxon>Tunicata</taxon>
        <taxon>Ascidiacea</taxon>
        <taxon>Phlebobranchia</taxon>
        <taxon>Cionidae</taxon>
        <taxon>Ciona</taxon>
    </lineage>
</organism>
<dbReference type="EMBL" id="EAAA01001421">
    <property type="status" value="NOT_ANNOTATED_CDS"/>
    <property type="molecule type" value="Genomic_DNA"/>
</dbReference>
<keyword evidence="4" id="KW-1185">Reference proteome</keyword>
<dbReference type="InParanoid" id="L7N0S1"/>
<reference evidence="3" key="3">
    <citation type="submission" date="2025-08" db="UniProtKB">
        <authorList>
            <consortium name="Ensembl"/>
        </authorList>
    </citation>
    <scope>IDENTIFICATION</scope>
</reference>
<proteinExistence type="predicted"/>
<reference evidence="3" key="4">
    <citation type="submission" date="2025-09" db="UniProtKB">
        <authorList>
            <consortium name="Ensembl"/>
        </authorList>
    </citation>
    <scope>IDENTIFICATION</scope>
</reference>
<name>L7N0S1_CIOIN</name>
<protein>
    <submittedName>
        <fullName evidence="3">Uncharacterized protein</fullName>
    </submittedName>
</protein>
<accession>L7N0S1</accession>